<dbReference type="InterPro" id="IPR003798">
    <property type="entry name" value="DNA_recombination_RmuC"/>
</dbReference>
<dbReference type="EMBL" id="FXTP01000013">
    <property type="protein sequence ID" value="SMO85899.1"/>
    <property type="molecule type" value="Genomic_DNA"/>
</dbReference>
<proteinExistence type="inferred from homology"/>
<evidence type="ECO:0000256" key="4">
    <source>
        <dbReference type="ARBA" id="ARBA00023172"/>
    </source>
</evidence>
<organism evidence="7 8">
    <name type="scientific">Gracilimonas mengyeensis</name>
    <dbReference type="NCBI Taxonomy" id="1302730"/>
    <lineage>
        <taxon>Bacteria</taxon>
        <taxon>Pseudomonadati</taxon>
        <taxon>Balneolota</taxon>
        <taxon>Balneolia</taxon>
        <taxon>Balneolales</taxon>
        <taxon>Balneolaceae</taxon>
        <taxon>Gracilimonas</taxon>
    </lineage>
</organism>
<keyword evidence="3" id="KW-0175">Coiled coil</keyword>
<comment type="similarity">
    <text evidence="2">Belongs to the RmuC family.</text>
</comment>
<gene>
    <name evidence="7" type="ORF">SAMN06265219_11325</name>
</gene>
<keyword evidence="4" id="KW-0233">DNA recombination</keyword>
<keyword evidence="8" id="KW-1185">Reference proteome</keyword>
<dbReference type="OrthoDB" id="370725at2"/>
<protein>
    <submittedName>
        <fullName evidence="7">DNA recombination protein RmuC</fullName>
    </submittedName>
</protein>
<evidence type="ECO:0000256" key="2">
    <source>
        <dbReference type="ARBA" id="ARBA00009840"/>
    </source>
</evidence>
<name>A0A521EPM7_9BACT</name>
<evidence type="ECO:0000256" key="6">
    <source>
        <dbReference type="SAM" id="Phobius"/>
    </source>
</evidence>
<dbReference type="PANTHER" id="PTHR30563:SF0">
    <property type="entry name" value="DNA RECOMBINATION PROTEIN RMUC"/>
    <property type="match status" value="1"/>
</dbReference>
<accession>A0A521EPM7</accession>
<dbReference type="AlphaFoldDB" id="A0A521EPM7"/>
<keyword evidence="6" id="KW-1133">Transmembrane helix</keyword>
<keyword evidence="6" id="KW-0472">Membrane</keyword>
<dbReference type="RefSeq" id="WP_142455329.1">
    <property type="nucleotide sequence ID" value="NZ_FXTP01000013.1"/>
</dbReference>
<evidence type="ECO:0000313" key="8">
    <source>
        <dbReference type="Proteomes" id="UP000317557"/>
    </source>
</evidence>
<comment type="function">
    <text evidence="1">Involved in DNA recombination.</text>
</comment>
<evidence type="ECO:0000256" key="3">
    <source>
        <dbReference type="ARBA" id="ARBA00023054"/>
    </source>
</evidence>
<sequence>MDIVLVVIGIAIGAVAGYLIAHFKSKSETSRLQERNQNLDEQLSETEQRLEQEARAHEQRLEKLQHEKETDLAEERTRANELDKQLAERNAEYRNLQERLNEQKQELAEMQEQLTTQFENLANKILEEKSEKFTKKNKEQMDQLLSPLGEKLEAFKKKVEETYTDENKQRATLKEQIKQMAELNQKMSEDAKNLTKALKGDSKTQGNWGEVILQRILEKSGLRKDEEYYTEQSVTMEDGRRIRPDVVVRLPDEKYLVIDSKVSLTAYEKLNSVEDDAEYQRYLKEHINSIRGHVKGLSEKKYQHIHGAKSPDFVLLFIPIEPAFGVALQHDANLYYEAFDKNIVIVSPSTLLATLATIDSVWKQEYQNKNAMEIAKRGGALYDKFVLFVESMNDIGQRIRQTQESYDEAMGRLSTGAGNLVRQAEMIRKLGAKASKQLPDNMVEDELLEEGD</sequence>
<dbReference type="Pfam" id="PF02646">
    <property type="entry name" value="RmuC"/>
    <property type="match status" value="1"/>
</dbReference>
<feature type="transmembrane region" description="Helical" evidence="6">
    <location>
        <begin position="6"/>
        <end position="23"/>
    </location>
</feature>
<dbReference type="PANTHER" id="PTHR30563">
    <property type="entry name" value="DNA RECOMBINATION PROTEIN RMUC"/>
    <property type="match status" value="1"/>
</dbReference>
<keyword evidence="6" id="KW-0812">Transmembrane</keyword>
<feature type="region of interest" description="Disordered" evidence="5">
    <location>
        <begin position="58"/>
        <end position="81"/>
    </location>
</feature>
<evidence type="ECO:0000313" key="7">
    <source>
        <dbReference type="EMBL" id="SMO85899.1"/>
    </source>
</evidence>
<evidence type="ECO:0000256" key="1">
    <source>
        <dbReference type="ARBA" id="ARBA00003416"/>
    </source>
</evidence>
<dbReference type="GO" id="GO:0006310">
    <property type="term" value="P:DNA recombination"/>
    <property type="evidence" value="ECO:0007669"/>
    <property type="project" value="UniProtKB-KW"/>
</dbReference>
<reference evidence="7 8" key="1">
    <citation type="submission" date="2017-05" db="EMBL/GenBank/DDBJ databases">
        <authorList>
            <person name="Varghese N."/>
            <person name="Submissions S."/>
        </authorList>
    </citation>
    <scope>NUCLEOTIDE SEQUENCE [LARGE SCALE GENOMIC DNA]</scope>
    <source>
        <strain evidence="7 8">DSM 21985</strain>
    </source>
</reference>
<dbReference type="Proteomes" id="UP000317557">
    <property type="component" value="Unassembled WGS sequence"/>
</dbReference>
<evidence type="ECO:0000256" key="5">
    <source>
        <dbReference type="SAM" id="MobiDB-lite"/>
    </source>
</evidence>